<evidence type="ECO:0000256" key="1">
    <source>
        <dbReference type="SAM" id="MobiDB-lite"/>
    </source>
</evidence>
<feature type="compositionally biased region" description="Basic and acidic residues" evidence="1">
    <location>
        <begin position="16"/>
        <end position="44"/>
    </location>
</feature>
<dbReference type="EMBL" id="MU865293">
    <property type="protein sequence ID" value="KAK4231319.1"/>
    <property type="molecule type" value="Genomic_DNA"/>
</dbReference>
<gene>
    <name evidence="2" type="ORF">QBC38DRAFT_451334</name>
</gene>
<evidence type="ECO:0000313" key="3">
    <source>
        <dbReference type="Proteomes" id="UP001301958"/>
    </source>
</evidence>
<reference evidence="2" key="2">
    <citation type="submission" date="2023-05" db="EMBL/GenBank/DDBJ databases">
        <authorList>
            <consortium name="Lawrence Berkeley National Laboratory"/>
            <person name="Steindorff A."/>
            <person name="Hensen N."/>
            <person name="Bonometti L."/>
            <person name="Westerberg I."/>
            <person name="Brannstrom I.O."/>
            <person name="Guillou S."/>
            <person name="Cros-Aarteil S."/>
            <person name="Calhoun S."/>
            <person name="Haridas S."/>
            <person name="Kuo A."/>
            <person name="Mondo S."/>
            <person name="Pangilinan J."/>
            <person name="Riley R."/>
            <person name="Labutti K."/>
            <person name="Andreopoulos B."/>
            <person name="Lipzen A."/>
            <person name="Chen C."/>
            <person name="Yanf M."/>
            <person name="Daum C."/>
            <person name="Ng V."/>
            <person name="Clum A."/>
            <person name="Ohm R."/>
            <person name="Martin F."/>
            <person name="Silar P."/>
            <person name="Natvig D."/>
            <person name="Lalanne C."/>
            <person name="Gautier V."/>
            <person name="Ament-Velasquez S.L."/>
            <person name="Kruys A."/>
            <person name="Hutchinson M.I."/>
            <person name="Powell A.J."/>
            <person name="Barry K."/>
            <person name="Miller A.N."/>
            <person name="Grigoriev I.V."/>
            <person name="Debuchy R."/>
            <person name="Gladieux P."/>
            <person name="Thoren M.H."/>
            <person name="Johannesson H."/>
        </authorList>
    </citation>
    <scope>NUCLEOTIDE SEQUENCE</scope>
    <source>
        <strain evidence="2">CBS 990.96</strain>
    </source>
</reference>
<accession>A0AAN7H7N3</accession>
<organism evidence="2 3">
    <name type="scientific">Podospora fimiseda</name>
    <dbReference type="NCBI Taxonomy" id="252190"/>
    <lineage>
        <taxon>Eukaryota</taxon>
        <taxon>Fungi</taxon>
        <taxon>Dikarya</taxon>
        <taxon>Ascomycota</taxon>
        <taxon>Pezizomycotina</taxon>
        <taxon>Sordariomycetes</taxon>
        <taxon>Sordariomycetidae</taxon>
        <taxon>Sordariales</taxon>
        <taxon>Podosporaceae</taxon>
        <taxon>Podospora</taxon>
    </lineage>
</organism>
<name>A0AAN7H7N3_9PEZI</name>
<reference evidence="2" key="1">
    <citation type="journal article" date="2023" name="Mol. Phylogenet. Evol.">
        <title>Genome-scale phylogeny and comparative genomics of the fungal order Sordariales.</title>
        <authorList>
            <person name="Hensen N."/>
            <person name="Bonometti L."/>
            <person name="Westerberg I."/>
            <person name="Brannstrom I.O."/>
            <person name="Guillou S."/>
            <person name="Cros-Aarteil S."/>
            <person name="Calhoun S."/>
            <person name="Haridas S."/>
            <person name="Kuo A."/>
            <person name="Mondo S."/>
            <person name="Pangilinan J."/>
            <person name="Riley R."/>
            <person name="LaButti K."/>
            <person name="Andreopoulos B."/>
            <person name="Lipzen A."/>
            <person name="Chen C."/>
            <person name="Yan M."/>
            <person name="Daum C."/>
            <person name="Ng V."/>
            <person name="Clum A."/>
            <person name="Steindorff A."/>
            <person name="Ohm R.A."/>
            <person name="Martin F."/>
            <person name="Silar P."/>
            <person name="Natvig D.O."/>
            <person name="Lalanne C."/>
            <person name="Gautier V."/>
            <person name="Ament-Velasquez S.L."/>
            <person name="Kruys A."/>
            <person name="Hutchinson M.I."/>
            <person name="Powell A.J."/>
            <person name="Barry K."/>
            <person name="Miller A.N."/>
            <person name="Grigoriev I.V."/>
            <person name="Debuchy R."/>
            <person name="Gladieux P."/>
            <person name="Hiltunen Thoren M."/>
            <person name="Johannesson H."/>
        </authorList>
    </citation>
    <scope>NUCLEOTIDE SEQUENCE</scope>
    <source>
        <strain evidence="2">CBS 990.96</strain>
    </source>
</reference>
<keyword evidence="3" id="KW-1185">Reference proteome</keyword>
<dbReference type="Proteomes" id="UP001301958">
    <property type="component" value="Unassembled WGS sequence"/>
</dbReference>
<sequence length="213" mass="23378">MATLSSTEGLHATPDAARDIRQAGTERKRDKDHTSKWSYGHRDPQIGNAKFRPNKIHVGPAKPHSNFVKGRAHWNAPQTQFRTKLHAKSEIQASIDWPLSGSGDWIKGLGSPVTSRSSSFSASSNDPYLYSFDRTDTPGAPLSLAAFVKAPSAQETDRLIKKEWAVVDATGENVLSGRKATRMLRNGQLSDPPVTATLTQERSLLDDEGFELL</sequence>
<evidence type="ECO:0000313" key="2">
    <source>
        <dbReference type="EMBL" id="KAK4231319.1"/>
    </source>
</evidence>
<feature type="region of interest" description="Disordered" evidence="1">
    <location>
        <begin position="1"/>
        <end position="68"/>
    </location>
</feature>
<proteinExistence type="predicted"/>
<dbReference type="AlphaFoldDB" id="A0AAN7H7N3"/>
<comment type="caution">
    <text evidence="2">The sequence shown here is derived from an EMBL/GenBank/DDBJ whole genome shotgun (WGS) entry which is preliminary data.</text>
</comment>
<protein>
    <submittedName>
        <fullName evidence="2">Uncharacterized protein</fullName>
    </submittedName>
</protein>